<evidence type="ECO:0000256" key="2">
    <source>
        <dbReference type="ARBA" id="ARBA00022448"/>
    </source>
</evidence>
<proteinExistence type="inferred from homology"/>
<dbReference type="InterPro" id="IPR023997">
    <property type="entry name" value="TonB-dep_OMP_SusC/RagA_CS"/>
</dbReference>
<name>A0A1H3BP74_9FLAO</name>
<evidence type="ECO:0000313" key="10">
    <source>
        <dbReference type="EMBL" id="SDX42949.1"/>
    </source>
</evidence>
<dbReference type="Gene3D" id="2.60.40.1120">
    <property type="entry name" value="Carboxypeptidase-like, regulatory domain"/>
    <property type="match status" value="1"/>
</dbReference>
<dbReference type="STRING" id="762486.SAMN05444411_105161"/>
<keyword evidence="6 7" id="KW-0998">Cell outer membrane</keyword>
<dbReference type="Gene3D" id="2.40.170.20">
    <property type="entry name" value="TonB-dependent receptor, beta-barrel domain"/>
    <property type="match status" value="1"/>
</dbReference>
<dbReference type="NCBIfam" id="TIGR04056">
    <property type="entry name" value="OMP_RagA_SusC"/>
    <property type="match status" value="1"/>
</dbReference>
<reference evidence="10 11" key="1">
    <citation type="submission" date="2016-10" db="EMBL/GenBank/DDBJ databases">
        <authorList>
            <person name="de Groot N.N."/>
        </authorList>
    </citation>
    <scope>NUCLEOTIDE SEQUENCE [LARGE SCALE GENOMIC DNA]</scope>
    <source>
        <strain evidence="10 11">DSM 24956</strain>
    </source>
</reference>
<dbReference type="SUPFAM" id="SSF56935">
    <property type="entry name" value="Porins"/>
    <property type="match status" value="1"/>
</dbReference>
<dbReference type="EMBL" id="FNNJ01000005">
    <property type="protein sequence ID" value="SDX42949.1"/>
    <property type="molecule type" value="Genomic_DNA"/>
</dbReference>
<dbReference type="RefSeq" id="WP_090123435.1">
    <property type="nucleotide sequence ID" value="NZ_FNNJ01000005.1"/>
</dbReference>
<dbReference type="InterPro" id="IPR039426">
    <property type="entry name" value="TonB-dep_rcpt-like"/>
</dbReference>
<evidence type="ECO:0000256" key="4">
    <source>
        <dbReference type="ARBA" id="ARBA00022692"/>
    </source>
</evidence>
<keyword evidence="11" id="KW-1185">Reference proteome</keyword>
<keyword evidence="5 7" id="KW-0472">Membrane</keyword>
<dbReference type="GO" id="GO:0009279">
    <property type="term" value="C:cell outer membrane"/>
    <property type="evidence" value="ECO:0007669"/>
    <property type="project" value="UniProtKB-SubCell"/>
</dbReference>
<gene>
    <name evidence="10" type="ORF">SAMN05444411_105161</name>
</gene>
<dbReference type="InterPro" id="IPR023996">
    <property type="entry name" value="TonB-dep_OMP_SusC/RagA"/>
</dbReference>
<keyword evidence="4 7" id="KW-0812">Transmembrane</keyword>
<dbReference type="PROSITE" id="PS52016">
    <property type="entry name" value="TONB_DEPENDENT_REC_3"/>
    <property type="match status" value="1"/>
</dbReference>
<feature type="chain" id="PRO_5011439029" evidence="8">
    <location>
        <begin position="30"/>
        <end position="1026"/>
    </location>
</feature>
<feature type="signal peptide" evidence="8">
    <location>
        <begin position="1"/>
        <end position="29"/>
    </location>
</feature>
<protein>
    <submittedName>
        <fullName evidence="10">TonB-linked outer membrane protein, SusC/RagA family</fullName>
    </submittedName>
</protein>
<dbReference type="Proteomes" id="UP000199595">
    <property type="component" value="Unassembled WGS sequence"/>
</dbReference>
<evidence type="ECO:0000256" key="7">
    <source>
        <dbReference type="PROSITE-ProRule" id="PRU01360"/>
    </source>
</evidence>
<feature type="domain" description="TonB-dependent receptor plug" evidence="9">
    <location>
        <begin position="121"/>
        <end position="226"/>
    </location>
</feature>
<keyword evidence="2 7" id="KW-0813">Transport</keyword>
<comment type="subcellular location">
    <subcellularLocation>
        <location evidence="1 7">Cell outer membrane</location>
        <topology evidence="1 7">Multi-pass membrane protein</topology>
    </subcellularLocation>
</comment>
<evidence type="ECO:0000256" key="5">
    <source>
        <dbReference type="ARBA" id="ARBA00023136"/>
    </source>
</evidence>
<dbReference type="AlphaFoldDB" id="A0A1H3BP74"/>
<organism evidence="10 11">
    <name type="scientific">Lutibacter oricola</name>
    <dbReference type="NCBI Taxonomy" id="762486"/>
    <lineage>
        <taxon>Bacteria</taxon>
        <taxon>Pseudomonadati</taxon>
        <taxon>Bacteroidota</taxon>
        <taxon>Flavobacteriia</taxon>
        <taxon>Flavobacteriales</taxon>
        <taxon>Flavobacteriaceae</taxon>
        <taxon>Lutibacter</taxon>
    </lineage>
</organism>
<dbReference type="InterPro" id="IPR036942">
    <property type="entry name" value="Beta-barrel_TonB_sf"/>
</dbReference>
<dbReference type="SUPFAM" id="SSF49464">
    <property type="entry name" value="Carboxypeptidase regulatory domain-like"/>
    <property type="match status" value="1"/>
</dbReference>
<evidence type="ECO:0000256" key="8">
    <source>
        <dbReference type="SAM" id="SignalP"/>
    </source>
</evidence>
<comment type="similarity">
    <text evidence="7">Belongs to the TonB-dependent receptor family.</text>
</comment>
<accession>A0A1H3BP74</accession>
<keyword evidence="8" id="KW-0732">Signal</keyword>
<keyword evidence="3 7" id="KW-1134">Transmembrane beta strand</keyword>
<evidence type="ECO:0000259" key="9">
    <source>
        <dbReference type="Pfam" id="PF07715"/>
    </source>
</evidence>
<evidence type="ECO:0000256" key="3">
    <source>
        <dbReference type="ARBA" id="ARBA00022452"/>
    </source>
</evidence>
<sequence length="1026" mass="113660">MKFIEFKRTKRSYLLLTLFALLFSLNIQAQKINVQGVVTGKDDGAPIPGVTVLIQGTTNGTTTDFDGNYLLSAKIGDVLEFSFLGMETKALKVKGKTMNVALVADVQGLEEVVVIGYGTVKKKELTGAVTQVKSEDLERIVSQDLGSVLQGQASGVSIVSATEPGGDSEILIRGITTLGDNTPLFVVDGVIQEGDPRIAPSDIETIDILKDAASTAIYGSRGATGVILITTKQGKAGSLQVRSTASYAIETRNATLPLMNSTEQLFFNIVAQQNVTGVADGDQTLQIERLPYSFQNETDLNKLVFRDNVPTINFNTNISGGTEDITYNVSVGLFDQKGLMINSGYERFNTRANTVYKKNKLRIQTSAGLSSDHRDVSPNYLLGQTIRYYPYQPGIDLGEFDLLESAGDESNRLGWVINSLRSTQYTKTTRGNASFKIDYELFDGFKLTGNAGLVFTNTYGKRVVPYQELKNYQTGQIFSNPSQSYVRMDSGYRKALNFEVGATYQKKIGDHKLTGTVFATSERYEYDTYFARRAGATNPDITVLDGATLESEVGSGFNYIDKLIGVIGRVQYDYKGKYLFSSSVRRDGSSKFPEGNKWGMFPSVAFAWNVSDEGFWEPLKSTINNFKFRASRGEVGNQRIRSYLYAPSITQNVDYLSVDENGNEQLSLGAIQTTYSNELLKWETTTQTNIGVDLGLFKNKLTISAEYYNTDKKDMLFPVVLSPSAGGGDNAQVTLNVGNMVNKGFELSMRHQNRIGKFWYRMDGTFTTNKNEITKIKGQSNYLLTSDWGLVNGARDQSQITALAVGREAGAFFLWQTDGIINTDEKLAAYQEIVPSAQMGDAMYKDVNNDKKLNGEDRVYSGSGLPKFEVGYTLSTAYKNFDFQMNWFAAVGQEIMNGSRATAFAYGRHKDLIYQWSEDNQDTTIPAYRGDIKKHPNYIGYSDRWMEDGSYIRLKAITLGYKLPKEKLEKIGFSSLRVYVRAQNPLTITKYKGYNPEIGGGITGRGLDRGVGPTSKQYVVGLNFNF</sequence>
<dbReference type="NCBIfam" id="TIGR04057">
    <property type="entry name" value="SusC_RagA_signa"/>
    <property type="match status" value="1"/>
</dbReference>
<dbReference type="OrthoDB" id="9768177at2"/>
<evidence type="ECO:0000313" key="11">
    <source>
        <dbReference type="Proteomes" id="UP000199595"/>
    </source>
</evidence>
<evidence type="ECO:0000256" key="6">
    <source>
        <dbReference type="ARBA" id="ARBA00023237"/>
    </source>
</evidence>
<dbReference type="InterPro" id="IPR008969">
    <property type="entry name" value="CarboxyPept-like_regulatory"/>
</dbReference>
<dbReference type="Pfam" id="PF07715">
    <property type="entry name" value="Plug"/>
    <property type="match status" value="1"/>
</dbReference>
<dbReference type="InterPro" id="IPR037066">
    <property type="entry name" value="Plug_dom_sf"/>
</dbReference>
<dbReference type="Pfam" id="PF13715">
    <property type="entry name" value="CarbopepD_reg_2"/>
    <property type="match status" value="1"/>
</dbReference>
<dbReference type="Gene3D" id="2.170.130.10">
    <property type="entry name" value="TonB-dependent receptor, plug domain"/>
    <property type="match status" value="1"/>
</dbReference>
<dbReference type="InterPro" id="IPR012910">
    <property type="entry name" value="Plug_dom"/>
</dbReference>
<evidence type="ECO:0000256" key="1">
    <source>
        <dbReference type="ARBA" id="ARBA00004571"/>
    </source>
</evidence>